<dbReference type="Gene3D" id="3.40.190.10">
    <property type="entry name" value="Periplasmic binding protein-like II"/>
    <property type="match status" value="2"/>
</dbReference>
<feature type="domain" description="Solute-binding protein family 3/N-terminal" evidence="2">
    <location>
        <begin position="21"/>
        <end position="259"/>
    </location>
</feature>
<proteinExistence type="predicted"/>
<dbReference type="Proteomes" id="UP000095463">
    <property type="component" value="Unassembled WGS sequence"/>
</dbReference>
<keyword evidence="1" id="KW-0732">Signal</keyword>
<evidence type="ECO:0000313" key="4">
    <source>
        <dbReference type="Proteomes" id="UP000095463"/>
    </source>
</evidence>
<evidence type="ECO:0000313" key="3">
    <source>
        <dbReference type="EMBL" id="OEO30503.1"/>
    </source>
</evidence>
<name>A0A1E5XPI2_9HYPH</name>
<dbReference type="InterPro" id="IPR001638">
    <property type="entry name" value="Solute-binding_3/MltF_N"/>
</dbReference>
<gene>
    <name evidence="3" type="ORF">VW23_020955</name>
</gene>
<dbReference type="PANTHER" id="PTHR35936:SF19">
    <property type="entry name" value="AMINO-ACID-BINDING PROTEIN YXEM-RELATED"/>
    <property type="match status" value="1"/>
</dbReference>
<dbReference type="Pfam" id="PF00497">
    <property type="entry name" value="SBP_bac_3"/>
    <property type="match status" value="1"/>
</dbReference>
<dbReference type="SMART" id="SM00062">
    <property type="entry name" value="PBPb"/>
    <property type="match status" value="1"/>
</dbReference>
<sequence length="266" mass="28869">MPLPQAYAQSSAIARIQATGKLTVAVFFEDVVPFFYVGPEGKLVGVDPAIAEDIAEKLGVTLEYNRAATTFDGLIDEVVEGRADMAISLLSDTLERAARASFSESYVSVRQFLLINRLQLGRLVAADPDRANDIPALLNNPQSRIGVIDGTSYVGFVAEDFPEAQNVAFNTWAEMLAAVKSGDLVALMYDEIEIGNWRLADSAGAVELRPYHLAGHPDTIAIALPPGQTDLKAWVDLYLTKAKTNGFLEGVLNEYLYSKDRALIDG</sequence>
<comment type="caution">
    <text evidence="3">The sequence shown here is derived from an EMBL/GenBank/DDBJ whole genome shotgun (WGS) entry which is preliminary data.</text>
</comment>
<dbReference type="SUPFAM" id="SSF53850">
    <property type="entry name" value="Periplasmic binding protein-like II"/>
    <property type="match status" value="1"/>
</dbReference>
<dbReference type="AlphaFoldDB" id="A0A1E5XPI2"/>
<dbReference type="CDD" id="cd13530">
    <property type="entry name" value="PBP2_peptides_like"/>
    <property type="match status" value="1"/>
</dbReference>
<dbReference type="EMBL" id="LAJE02000202">
    <property type="protein sequence ID" value="OEO30503.1"/>
    <property type="molecule type" value="Genomic_DNA"/>
</dbReference>
<dbReference type="PANTHER" id="PTHR35936">
    <property type="entry name" value="MEMBRANE-BOUND LYTIC MUREIN TRANSGLYCOSYLASE F"/>
    <property type="match status" value="1"/>
</dbReference>
<evidence type="ECO:0000256" key="1">
    <source>
        <dbReference type="ARBA" id="ARBA00022729"/>
    </source>
</evidence>
<accession>A0A1E5XPI2</accession>
<evidence type="ECO:0000259" key="2">
    <source>
        <dbReference type="SMART" id="SM00062"/>
    </source>
</evidence>
<organism evidence="3 4">
    <name type="scientific">Devosia insulae DS-56</name>
    <dbReference type="NCBI Taxonomy" id="1116389"/>
    <lineage>
        <taxon>Bacteria</taxon>
        <taxon>Pseudomonadati</taxon>
        <taxon>Pseudomonadota</taxon>
        <taxon>Alphaproteobacteria</taxon>
        <taxon>Hyphomicrobiales</taxon>
        <taxon>Devosiaceae</taxon>
        <taxon>Devosia</taxon>
    </lineage>
</organism>
<keyword evidence="4" id="KW-1185">Reference proteome</keyword>
<protein>
    <recommendedName>
        <fullName evidence="2">Solute-binding protein family 3/N-terminal domain-containing protein</fullName>
    </recommendedName>
</protein>
<reference evidence="3 4" key="1">
    <citation type="journal article" date="2015" name="Genome Announc.">
        <title>Genome Assemblies of Three Soil-Associated Devosia species: D. insulae, D. limi, and D. soli.</title>
        <authorList>
            <person name="Hassan Y.I."/>
            <person name="Lepp D."/>
            <person name="Zhou T."/>
        </authorList>
    </citation>
    <scope>NUCLEOTIDE SEQUENCE [LARGE SCALE GENOMIC DNA]</scope>
    <source>
        <strain evidence="3 4">DS-56</strain>
    </source>
</reference>